<dbReference type="AlphaFoldDB" id="A0A3P8MF46"/>
<dbReference type="InterPro" id="IPR003029">
    <property type="entry name" value="S1_domain"/>
</dbReference>
<feature type="domain" description="S1 motif" evidence="1">
    <location>
        <begin position="5"/>
        <end position="72"/>
    </location>
</feature>
<gene>
    <name evidence="3" type="ORF">NCTC10126_00030</name>
    <name evidence="2" type="ORF">NPA07_02395</name>
</gene>
<protein>
    <submittedName>
        <fullName evidence="2">S1 RNA-binding domain-containing protein</fullName>
    </submittedName>
</protein>
<reference evidence="2" key="2">
    <citation type="submission" date="2022-07" db="EMBL/GenBank/DDBJ databases">
        <title>Complete genome of Mycoplasma caviae type strain G122.</title>
        <authorList>
            <person name="Spergser J."/>
        </authorList>
    </citation>
    <scope>NUCLEOTIDE SEQUENCE</scope>
    <source>
        <strain evidence="2">G122</strain>
    </source>
</reference>
<dbReference type="InterPro" id="IPR012340">
    <property type="entry name" value="NA-bd_OB-fold"/>
</dbReference>
<evidence type="ECO:0000313" key="5">
    <source>
        <dbReference type="Proteomes" id="UP001058569"/>
    </source>
</evidence>
<dbReference type="EMBL" id="UZVY01000001">
    <property type="protein sequence ID" value="VDR41553.1"/>
    <property type="molecule type" value="Genomic_DNA"/>
</dbReference>
<dbReference type="GO" id="GO:0003676">
    <property type="term" value="F:nucleic acid binding"/>
    <property type="evidence" value="ECO:0007669"/>
    <property type="project" value="InterPro"/>
</dbReference>
<dbReference type="Pfam" id="PF00575">
    <property type="entry name" value="S1"/>
    <property type="match status" value="1"/>
</dbReference>
<dbReference type="Proteomes" id="UP000280036">
    <property type="component" value="Unassembled WGS sequence"/>
</dbReference>
<dbReference type="PROSITE" id="PS50126">
    <property type="entry name" value="S1"/>
    <property type="match status" value="1"/>
</dbReference>
<reference evidence="3 4" key="1">
    <citation type="submission" date="2018-12" db="EMBL/GenBank/DDBJ databases">
        <authorList>
            <consortium name="Pathogen Informatics"/>
        </authorList>
    </citation>
    <scope>NUCLEOTIDE SEQUENCE [LARGE SCALE GENOMIC DNA]</scope>
    <source>
        <strain evidence="3 4">NCTC10126</strain>
    </source>
</reference>
<name>A0A3P8MF46_9BACT</name>
<dbReference type="CDD" id="cd00164">
    <property type="entry name" value="S1_like"/>
    <property type="match status" value="1"/>
</dbReference>
<evidence type="ECO:0000313" key="4">
    <source>
        <dbReference type="Proteomes" id="UP000280036"/>
    </source>
</evidence>
<dbReference type="Proteomes" id="UP001058569">
    <property type="component" value="Chromosome"/>
</dbReference>
<organism evidence="3 4">
    <name type="scientific">Mycoplasmopsis caviae</name>
    <dbReference type="NCBI Taxonomy" id="55603"/>
    <lineage>
        <taxon>Bacteria</taxon>
        <taxon>Bacillati</taxon>
        <taxon>Mycoplasmatota</taxon>
        <taxon>Mycoplasmoidales</taxon>
        <taxon>Metamycoplasmataceae</taxon>
        <taxon>Mycoplasmopsis</taxon>
    </lineage>
</organism>
<dbReference type="SUPFAM" id="SSF50249">
    <property type="entry name" value="Nucleic acid-binding proteins"/>
    <property type="match status" value="1"/>
</dbReference>
<sequence length="118" mass="13638">MNHKGDILFGKITKLSNDGLSVLCNNDLYFIPRSLMCDWSRLNDKFSFRVGDRVNFIVEKIDYKNNIKIGNFKANHAAFLRSPFKENLANTKHGFKTLKAQIDHDIEVYNIKENDGNN</sequence>
<proteinExistence type="predicted"/>
<dbReference type="EMBL" id="CP101806">
    <property type="protein sequence ID" value="UUD35701.1"/>
    <property type="molecule type" value="Genomic_DNA"/>
</dbReference>
<evidence type="ECO:0000259" key="1">
    <source>
        <dbReference type="PROSITE" id="PS50126"/>
    </source>
</evidence>
<dbReference type="Gene3D" id="2.40.50.140">
    <property type="entry name" value="Nucleic acid-binding proteins"/>
    <property type="match status" value="1"/>
</dbReference>
<accession>A0A3P8MF46</accession>
<dbReference type="RefSeq" id="WP_235659520.1">
    <property type="nucleotide sequence ID" value="NZ_CP101806.1"/>
</dbReference>
<keyword evidence="5" id="KW-1185">Reference proteome</keyword>
<evidence type="ECO:0000313" key="3">
    <source>
        <dbReference type="EMBL" id="VDR41553.1"/>
    </source>
</evidence>
<evidence type="ECO:0000313" key="2">
    <source>
        <dbReference type="EMBL" id="UUD35701.1"/>
    </source>
</evidence>